<comment type="caution">
    <text evidence="1">The sequence shown here is derived from an EMBL/GenBank/DDBJ whole genome shotgun (WGS) entry which is preliminary data.</text>
</comment>
<reference evidence="1 2" key="1">
    <citation type="submission" date="2019-05" db="EMBL/GenBank/DDBJ databases">
        <title>Another draft genome of Portunus trituberculatus and its Hox gene families provides insights of decapod evolution.</title>
        <authorList>
            <person name="Jeong J.-H."/>
            <person name="Song I."/>
            <person name="Kim S."/>
            <person name="Choi T."/>
            <person name="Kim D."/>
            <person name="Ryu S."/>
            <person name="Kim W."/>
        </authorList>
    </citation>
    <scope>NUCLEOTIDE SEQUENCE [LARGE SCALE GENOMIC DNA]</scope>
    <source>
        <tissue evidence="1">Muscle</tissue>
    </source>
</reference>
<evidence type="ECO:0000313" key="1">
    <source>
        <dbReference type="EMBL" id="MPC11507.1"/>
    </source>
</evidence>
<gene>
    <name evidence="1" type="ORF">E2C01_004174</name>
</gene>
<organism evidence="1 2">
    <name type="scientific">Portunus trituberculatus</name>
    <name type="common">Swimming crab</name>
    <name type="synonym">Neptunus trituberculatus</name>
    <dbReference type="NCBI Taxonomy" id="210409"/>
    <lineage>
        <taxon>Eukaryota</taxon>
        <taxon>Metazoa</taxon>
        <taxon>Ecdysozoa</taxon>
        <taxon>Arthropoda</taxon>
        <taxon>Crustacea</taxon>
        <taxon>Multicrustacea</taxon>
        <taxon>Malacostraca</taxon>
        <taxon>Eumalacostraca</taxon>
        <taxon>Eucarida</taxon>
        <taxon>Decapoda</taxon>
        <taxon>Pleocyemata</taxon>
        <taxon>Brachyura</taxon>
        <taxon>Eubrachyura</taxon>
        <taxon>Portunoidea</taxon>
        <taxon>Portunidae</taxon>
        <taxon>Portuninae</taxon>
        <taxon>Portunus</taxon>
    </lineage>
</organism>
<accession>A0A5B7CP66</accession>
<sequence length="89" mass="9670">MNGPLTTHPAPARYTYRIYGNESSGADYTIIDIHLTFKGLVLLGCYLARLAKVGQLPPQCNAWLGVGVSLPAVPPFAISFDYRSTDTLI</sequence>
<dbReference type="AlphaFoldDB" id="A0A5B7CP66"/>
<name>A0A5B7CP66_PORTR</name>
<evidence type="ECO:0000313" key="2">
    <source>
        <dbReference type="Proteomes" id="UP000324222"/>
    </source>
</evidence>
<keyword evidence="2" id="KW-1185">Reference proteome</keyword>
<protein>
    <submittedName>
        <fullName evidence="1">Uncharacterized protein</fullName>
    </submittedName>
</protein>
<dbReference type="EMBL" id="VSRR010000166">
    <property type="protein sequence ID" value="MPC11507.1"/>
    <property type="molecule type" value="Genomic_DNA"/>
</dbReference>
<proteinExistence type="predicted"/>
<dbReference type="Proteomes" id="UP000324222">
    <property type="component" value="Unassembled WGS sequence"/>
</dbReference>